<dbReference type="Proteomes" id="UP000547674">
    <property type="component" value="Unassembled WGS sequence"/>
</dbReference>
<name>A0A7Y2E6W5_UNCEI</name>
<dbReference type="GO" id="GO:0008972">
    <property type="term" value="F:phosphomethylpyrimidine kinase activity"/>
    <property type="evidence" value="ECO:0007669"/>
    <property type="project" value="InterPro"/>
</dbReference>
<dbReference type="Pfam" id="PF08543">
    <property type="entry name" value="Phos_pyr_kin"/>
    <property type="match status" value="1"/>
</dbReference>
<evidence type="ECO:0000259" key="3">
    <source>
        <dbReference type="Pfam" id="PF08543"/>
    </source>
</evidence>
<gene>
    <name evidence="4" type="ORF">HKN21_01805</name>
</gene>
<accession>A0A7Y2E6W5</accession>
<evidence type="ECO:0000313" key="4">
    <source>
        <dbReference type="EMBL" id="NNF05472.1"/>
    </source>
</evidence>
<reference evidence="4 5" key="1">
    <citation type="submission" date="2020-03" db="EMBL/GenBank/DDBJ databases">
        <title>Metabolic flexibility allows generalist bacteria to become dominant in a frequently disturbed ecosystem.</title>
        <authorList>
            <person name="Chen Y.-J."/>
            <person name="Leung P.M."/>
            <person name="Bay S.K."/>
            <person name="Hugenholtz P."/>
            <person name="Kessler A.J."/>
            <person name="Shelley G."/>
            <person name="Waite D.W."/>
            <person name="Cook P.L."/>
            <person name="Greening C."/>
        </authorList>
    </citation>
    <scope>NUCLEOTIDE SEQUENCE [LARGE SCALE GENOMIC DNA]</scope>
    <source>
        <strain evidence="4">SS_bin_28</strain>
    </source>
</reference>
<organism evidence="4 5">
    <name type="scientific">Eiseniibacteriota bacterium</name>
    <dbReference type="NCBI Taxonomy" id="2212470"/>
    <lineage>
        <taxon>Bacteria</taxon>
        <taxon>Candidatus Eiseniibacteriota</taxon>
    </lineage>
</organism>
<dbReference type="PANTHER" id="PTHR20858:SF17">
    <property type="entry name" value="HYDROXYMETHYLPYRIMIDINE_PHOSPHOMETHYLPYRIMIDINE KINASE THI20-RELATED"/>
    <property type="match status" value="1"/>
</dbReference>
<proteinExistence type="predicted"/>
<dbReference type="GO" id="GO:0008902">
    <property type="term" value="F:hydroxymethylpyrimidine kinase activity"/>
    <property type="evidence" value="ECO:0007669"/>
    <property type="project" value="UniProtKB-EC"/>
</dbReference>
<evidence type="ECO:0000313" key="5">
    <source>
        <dbReference type="Proteomes" id="UP000547674"/>
    </source>
</evidence>
<protein>
    <recommendedName>
        <fullName evidence="2">hydroxymethylpyrimidine kinase</fullName>
        <ecNumber evidence="2">2.7.1.49</ecNumber>
    </recommendedName>
</protein>
<comment type="pathway">
    <text evidence="1">Cofactor biosynthesis; thiamine diphosphate biosynthesis.</text>
</comment>
<dbReference type="GO" id="GO:0009228">
    <property type="term" value="P:thiamine biosynthetic process"/>
    <property type="evidence" value="ECO:0007669"/>
    <property type="project" value="InterPro"/>
</dbReference>
<sequence length="282" mass="29154">MSKSPGPASLRTPILLIGGLDPSGGAGLTLDTAVARGLGLHPLPVLTTLAIQNTSGVVSRADVSANDLQQQLATLKTEYAVGGVKIGLLPTAEHIQIVLGWLKQNQPPAVVLDPVMASGSGDTLVDPDQLSALKDLMSWVTILTPNVPEAMALAPATSIHADNTFEVMHALQAQGPRGVYLKGGHLTASPGNDFFLFDDESCCLLPTQVHSRNIRGTGCALATHLACSLALGASPLDAAARAKEFMNRELSKAYASGQGLYLQISDSPEASEAAAAAVSPHD</sequence>
<dbReference type="AlphaFoldDB" id="A0A7Y2E6W5"/>
<dbReference type="PANTHER" id="PTHR20858">
    <property type="entry name" value="PHOSPHOMETHYLPYRIMIDINE KINASE"/>
    <property type="match status" value="1"/>
</dbReference>
<dbReference type="CDD" id="cd01169">
    <property type="entry name" value="HMPP_kinase"/>
    <property type="match status" value="1"/>
</dbReference>
<dbReference type="EC" id="2.7.1.49" evidence="2"/>
<keyword evidence="4" id="KW-0418">Kinase</keyword>
<dbReference type="EMBL" id="JABDJR010000060">
    <property type="protein sequence ID" value="NNF05472.1"/>
    <property type="molecule type" value="Genomic_DNA"/>
</dbReference>
<evidence type="ECO:0000256" key="2">
    <source>
        <dbReference type="ARBA" id="ARBA00012135"/>
    </source>
</evidence>
<dbReference type="InterPro" id="IPR029056">
    <property type="entry name" value="Ribokinase-like"/>
</dbReference>
<comment type="caution">
    <text evidence="4">The sequence shown here is derived from an EMBL/GenBank/DDBJ whole genome shotgun (WGS) entry which is preliminary data.</text>
</comment>
<dbReference type="InterPro" id="IPR004399">
    <property type="entry name" value="HMP/HMP-P_kinase_dom"/>
</dbReference>
<dbReference type="InterPro" id="IPR013749">
    <property type="entry name" value="PM/HMP-P_kinase-1"/>
</dbReference>
<keyword evidence="4" id="KW-0808">Transferase</keyword>
<dbReference type="GO" id="GO:0005829">
    <property type="term" value="C:cytosol"/>
    <property type="evidence" value="ECO:0007669"/>
    <property type="project" value="TreeGrafter"/>
</dbReference>
<dbReference type="Gene3D" id="3.40.1190.20">
    <property type="match status" value="1"/>
</dbReference>
<feature type="domain" description="Pyridoxamine kinase/Phosphomethylpyrimidine kinase" evidence="3">
    <location>
        <begin position="21"/>
        <end position="259"/>
    </location>
</feature>
<dbReference type="SUPFAM" id="SSF53613">
    <property type="entry name" value="Ribokinase-like"/>
    <property type="match status" value="1"/>
</dbReference>
<evidence type="ECO:0000256" key="1">
    <source>
        <dbReference type="ARBA" id="ARBA00004948"/>
    </source>
</evidence>